<evidence type="ECO:0000256" key="2">
    <source>
        <dbReference type="ARBA" id="ARBA00022475"/>
    </source>
</evidence>
<dbReference type="STRING" id="1123291.SAMN04490355_1004149"/>
<feature type="domain" description="Type IV secretion system coupling protein TraD DNA-binding" evidence="8">
    <location>
        <begin position="181"/>
        <end position="574"/>
    </location>
</feature>
<dbReference type="CDD" id="cd01127">
    <property type="entry name" value="TrwB_TraG_TraD_VirD4"/>
    <property type="match status" value="1"/>
</dbReference>
<dbReference type="InterPro" id="IPR027417">
    <property type="entry name" value="P-loop_NTPase"/>
</dbReference>
<dbReference type="AlphaFoldDB" id="A0A1I4HQA7"/>
<accession>A0A1I4HQA7</accession>
<dbReference type="RefSeq" id="WP_090932955.1">
    <property type="nucleotide sequence ID" value="NZ_FOTS01000004.1"/>
</dbReference>
<comment type="subcellular location">
    <subcellularLocation>
        <location evidence="1">Cell membrane</location>
        <topology evidence="1">Multi-pass membrane protein</topology>
    </subcellularLocation>
</comment>
<evidence type="ECO:0000313" key="10">
    <source>
        <dbReference type="Proteomes" id="UP000199520"/>
    </source>
</evidence>
<keyword evidence="4 7" id="KW-1133">Transmembrane helix</keyword>
<dbReference type="EMBL" id="FOTS01000004">
    <property type="protein sequence ID" value="SFL43943.1"/>
    <property type="molecule type" value="Genomic_DNA"/>
</dbReference>
<feature type="transmembrane region" description="Helical" evidence="7">
    <location>
        <begin position="125"/>
        <end position="144"/>
    </location>
</feature>
<keyword evidence="3 7" id="KW-0812">Transmembrane</keyword>
<feature type="transmembrane region" description="Helical" evidence="7">
    <location>
        <begin position="24"/>
        <end position="44"/>
    </location>
</feature>
<feature type="compositionally biased region" description="Polar residues" evidence="6">
    <location>
        <begin position="519"/>
        <end position="528"/>
    </location>
</feature>
<keyword evidence="5 7" id="KW-0472">Membrane</keyword>
<dbReference type="Gene3D" id="3.40.50.300">
    <property type="entry name" value="P-loop containing nucleotide triphosphate hydrolases"/>
    <property type="match status" value="2"/>
</dbReference>
<evidence type="ECO:0000256" key="3">
    <source>
        <dbReference type="ARBA" id="ARBA00022692"/>
    </source>
</evidence>
<evidence type="ECO:0000256" key="1">
    <source>
        <dbReference type="ARBA" id="ARBA00004651"/>
    </source>
</evidence>
<keyword evidence="2" id="KW-1003">Cell membrane</keyword>
<evidence type="ECO:0000256" key="6">
    <source>
        <dbReference type="SAM" id="MobiDB-lite"/>
    </source>
</evidence>
<dbReference type="PANTHER" id="PTHR37937:SF1">
    <property type="entry name" value="CONJUGATIVE TRANSFER: DNA TRANSPORT"/>
    <property type="match status" value="1"/>
</dbReference>
<dbReference type="GO" id="GO:0005886">
    <property type="term" value="C:plasma membrane"/>
    <property type="evidence" value="ECO:0007669"/>
    <property type="project" value="UniProtKB-SubCell"/>
</dbReference>
<sequence length="620" mass="71343">MQGYHTHETFLGDLRMYLNMFRKAFLVGLFIQFLMMGYTIYYIFEKLDTTYIEGTNIKLPFSVSLKYYSGFPGLFSKDIKVETELLPYAKGWTELPVEYYRIVADYVTNDTYAYYGHYAEQRFKWSFGCYIFSVVYLIIFIGTAKSQKDEKFIRGGSITPSSVFNKQLLRQAKKNPLSSLRIGKTILPFEMESKHILILGTAGSGKGVLINQLVKQINNRKRSSRTNDKCIFYDPKGEFVAKQLQSDSYIFSPFDKRSLAWNIFNELEIPPDYDVMSRSLFASPDTKDSYWYNCASDVFRTGLVYLKAKNTTSNSDLWNFFSQPLLAIQEAFKTLPISEQGALKHIDKSDSPASASIISILQERIQFFRYLVDLDGDFSFRKFIRDQHENEGQQPNLFILNIEQYSIIFKPLMTLAIDTMCREALSMPDKLDRRIFFIIDELGTLNRMDSILKLETVGRSKGACLICANQDLGRIEEQYGRANLKSFYNNFNTTVTLRIREPETADFLSRAIGEQQLIKTSHSRQMSPSEVGDRKSISEQDKTERLILPTEFQALPDLHAIVNIAGFGISKITIPALFYPEQHPNFIMRDFLLPPDPPEPTTAVAVQEDFEPISFTKLKI</sequence>
<dbReference type="InterPro" id="IPR051539">
    <property type="entry name" value="T4SS-coupling_protein"/>
</dbReference>
<dbReference type="OrthoDB" id="9766496at2"/>
<organism evidence="9 10">
    <name type="scientific">Pelosinus propionicus DSM 13327</name>
    <dbReference type="NCBI Taxonomy" id="1123291"/>
    <lineage>
        <taxon>Bacteria</taxon>
        <taxon>Bacillati</taxon>
        <taxon>Bacillota</taxon>
        <taxon>Negativicutes</taxon>
        <taxon>Selenomonadales</taxon>
        <taxon>Sporomusaceae</taxon>
        <taxon>Pelosinus</taxon>
    </lineage>
</organism>
<protein>
    <submittedName>
        <fullName evidence="9">Type IV secretory pathway, VirD4 component, TraG/TraD family ATPase</fullName>
    </submittedName>
</protein>
<dbReference type="Pfam" id="PF10412">
    <property type="entry name" value="TrwB_AAD_bind"/>
    <property type="match status" value="1"/>
</dbReference>
<reference evidence="10" key="1">
    <citation type="submission" date="2016-10" db="EMBL/GenBank/DDBJ databases">
        <authorList>
            <person name="Varghese N."/>
            <person name="Submissions S."/>
        </authorList>
    </citation>
    <scope>NUCLEOTIDE SEQUENCE [LARGE SCALE GENOMIC DNA]</scope>
    <source>
        <strain evidence="10">DSM 13327</strain>
    </source>
</reference>
<evidence type="ECO:0000256" key="7">
    <source>
        <dbReference type="SAM" id="Phobius"/>
    </source>
</evidence>
<dbReference type="PANTHER" id="PTHR37937">
    <property type="entry name" value="CONJUGATIVE TRANSFER: DNA TRANSPORT"/>
    <property type="match status" value="1"/>
</dbReference>
<dbReference type="SUPFAM" id="SSF52540">
    <property type="entry name" value="P-loop containing nucleoside triphosphate hydrolases"/>
    <property type="match status" value="1"/>
</dbReference>
<evidence type="ECO:0000313" key="9">
    <source>
        <dbReference type="EMBL" id="SFL43943.1"/>
    </source>
</evidence>
<feature type="region of interest" description="Disordered" evidence="6">
    <location>
        <begin position="519"/>
        <end position="539"/>
    </location>
</feature>
<dbReference type="Proteomes" id="UP000199520">
    <property type="component" value="Unassembled WGS sequence"/>
</dbReference>
<evidence type="ECO:0000256" key="5">
    <source>
        <dbReference type="ARBA" id="ARBA00023136"/>
    </source>
</evidence>
<keyword evidence="10" id="KW-1185">Reference proteome</keyword>
<name>A0A1I4HQA7_9FIRM</name>
<evidence type="ECO:0000259" key="8">
    <source>
        <dbReference type="Pfam" id="PF10412"/>
    </source>
</evidence>
<gene>
    <name evidence="9" type="ORF">SAMN04490355_1004149</name>
</gene>
<evidence type="ECO:0000256" key="4">
    <source>
        <dbReference type="ARBA" id="ARBA00022989"/>
    </source>
</evidence>
<dbReference type="InterPro" id="IPR019476">
    <property type="entry name" value="T4SS_TraD_DNA-bd"/>
</dbReference>
<proteinExistence type="predicted"/>